<proteinExistence type="predicted"/>
<keyword evidence="1" id="KW-0472">Membrane</keyword>
<dbReference type="Proteomes" id="UP000051749">
    <property type="component" value="Unassembled WGS sequence"/>
</dbReference>
<dbReference type="EMBL" id="FOGK01000001">
    <property type="protein sequence ID" value="SER06161.1"/>
    <property type="molecule type" value="Genomic_DNA"/>
</dbReference>
<protein>
    <recommendedName>
        <fullName evidence="6">Integral membrane protein</fullName>
    </recommendedName>
</protein>
<dbReference type="GeneID" id="76043068"/>
<comment type="caution">
    <text evidence="2">The sequence shown here is derived from an EMBL/GenBank/DDBJ whole genome shotgun (WGS) entry which is preliminary data.</text>
</comment>
<evidence type="ECO:0000313" key="4">
    <source>
        <dbReference type="Proteomes" id="UP000051749"/>
    </source>
</evidence>
<organism evidence="2 4">
    <name type="scientific">Pediococcus ethanolidurans</name>
    <dbReference type="NCBI Taxonomy" id="319653"/>
    <lineage>
        <taxon>Bacteria</taxon>
        <taxon>Bacillati</taxon>
        <taxon>Bacillota</taxon>
        <taxon>Bacilli</taxon>
        <taxon>Lactobacillales</taxon>
        <taxon>Lactobacillaceae</taxon>
        <taxon>Pediococcus</taxon>
    </lineage>
</organism>
<evidence type="ECO:0008006" key="6">
    <source>
        <dbReference type="Google" id="ProtNLM"/>
    </source>
</evidence>
<sequence>MSKRKKNQPSPAVARAAQANVDRIREKTKTQQTTIDELPKWAQDMAYKRFGLSEVISFIPLIIAVLTTPLLGNRVPMGGGLVVNKNALFIIPFVSLLISGGSYVSIKIRRKSEQVTEIDHFAWNEIFGFLANVLVVIVCSAVLIYSLIRAFTA</sequence>
<gene>
    <name evidence="2" type="ORF">IV87_GL001685</name>
    <name evidence="3" type="ORF">SAMN04487973_101182</name>
</gene>
<feature type="transmembrane region" description="Helical" evidence="1">
    <location>
        <begin position="50"/>
        <end position="67"/>
    </location>
</feature>
<name>A0A0R2K055_9LACO</name>
<dbReference type="RefSeq" id="WP_057805420.1">
    <property type="nucleotide sequence ID" value="NZ_BJYP01000002.1"/>
</dbReference>
<dbReference type="PATRIC" id="fig|319653.3.peg.1713"/>
<evidence type="ECO:0000313" key="2">
    <source>
        <dbReference type="EMBL" id="KRN82978.1"/>
    </source>
</evidence>
<evidence type="ECO:0000256" key="1">
    <source>
        <dbReference type="SAM" id="Phobius"/>
    </source>
</evidence>
<dbReference type="AlphaFoldDB" id="A0A0R2K055"/>
<keyword evidence="1" id="KW-0812">Transmembrane</keyword>
<evidence type="ECO:0000313" key="3">
    <source>
        <dbReference type="EMBL" id="SER06161.1"/>
    </source>
</evidence>
<keyword evidence="1" id="KW-1133">Transmembrane helix</keyword>
<accession>A0A0R2K055</accession>
<feature type="transmembrane region" description="Helical" evidence="1">
    <location>
        <begin position="126"/>
        <end position="148"/>
    </location>
</feature>
<dbReference type="EMBL" id="JQBY01000005">
    <property type="protein sequence ID" value="KRN82978.1"/>
    <property type="molecule type" value="Genomic_DNA"/>
</dbReference>
<evidence type="ECO:0000313" key="5">
    <source>
        <dbReference type="Proteomes" id="UP000182818"/>
    </source>
</evidence>
<reference evidence="2 4" key="1">
    <citation type="journal article" date="2015" name="Genome Announc.">
        <title>Expanding the biotechnology potential of lactobacilli through comparative genomics of 213 strains and associated genera.</title>
        <authorList>
            <person name="Sun Z."/>
            <person name="Harris H.M."/>
            <person name="McCann A."/>
            <person name="Guo C."/>
            <person name="Argimon S."/>
            <person name="Zhang W."/>
            <person name="Yang X."/>
            <person name="Jeffery I.B."/>
            <person name="Cooney J.C."/>
            <person name="Kagawa T.F."/>
            <person name="Liu W."/>
            <person name="Song Y."/>
            <person name="Salvetti E."/>
            <person name="Wrobel A."/>
            <person name="Rasinkangas P."/>
            <person name="Parkhill J."/>
            <person name="Rea M.C."/>
            <person name="O'Sullivan O."/>
            <person name="Ritari J."/>
            <person name="Douillard F.P."/>
            <person name="Paul Ross R."/>
            <person name="Yang R."/>
            <person name="Briner A.E."/>
            <person name="Felis G.E."/>
            <person name="de Vos W.M."/>
            <person name="Barrangou R."/>
            <person name="Klaenhammer T.R."/>
            <person name="Caufield P.W."/>
            <person name="Cui Y."/>
            <person name="Zhang H."/>
            <person name="O'Toole P.W."/>
        </authorList>
    </citation>
    <scope>NUCLEOTIDE SEQUENCE [LARGE SCALE GENOMIC DNA]</scope>
    <source>
        <strain evidence="2 4">DSM 22301</strain>
    </source>
</reference>
<feature type="transmembrane region" description="Helical" evidence="1">
    <location>
        <begin position="87"/>
        <end position="106"/>
    </location>
</feature>
<reference evidence="3 5" key="2">
    <citation type="submission" date="2016-10" db="EMBL/GenBank/DDBJ databases">
        <authorList>
            <person name="Varghese N."/>
            <person name="Submissions S."/>
        </authorList>
    </citation>
    <scope>NUCLEOTIDE SEQUENCE [LARGE SCALE GENOMIC DNA]</scope>
    <source>
        <strain evidence="3 5">CGMCC 1.3889</strain>
    </source>
</reference>
<dbReference type="OrthoDB" id="2246924at2"/>
<keyword evidence="5" id="KW-1185">Reference proteome</keyword>
<dbReference type="Proteomes" id="UP000182818">
    <property type="component" value="Unassembled WGS sequence"/>
</dbReference>
<dbReference type="STRING" id="319653.SAMN04487973_101182"/>